<sequence length="403" mass="43816">MLFKPLAIAAAGLLAAPAVNAFLLPPELTEADLRIVDPRPLDAAASVPSIQEKHVVKLECPGCPLVLGPHVTAESKPNHLELSFTVDHQPTHDRLLLNGFELYPVADPMHNILAAPQVLDRRNNKKARKDAKKNKEEALASHHKFRRPNPKLIRPALPLGFGLEVHAPIKDTATGLELIAIDLDIIEIGTVFMDGIPSVHVKLIKQADGRLLVHSIEKSDPVTSLSSAPSECVTVLCRWMAAVHDKIQGMKASKPRPCHGNKAGAAAAVMPVPEAVAPAEPAEPAPDFEAMPIPHHRKHSWGQLFKSIASHILLPVLIGIVAGVSVSLVGMVVGTLIVSLWRRFFRRPSSSSSSGHRRHHSHHSHHRASLKEAVIAEEKAGLMEYQEKPSPYQDEVDPIKTVV</sequence>
<name>A0AA40DVF9_9PEZI</name>
<organism evidence="5 6">
    <name type="scientific">Lasiosphaeria miniovina</name>
    <dbReference type="NCBI Taxonomy" id="1954250"/>
    <lineage>
        <taxon>Eukaryota</taxon>
        <taxon>Fungi</taxon>
        <taxon>Dikarya</taxon>
        <taxon>Ascomycota</taxon>
        <taxon>Pezizomycotina</taxon>
        <taxon>Sordariomycetes</taxon>
        <taxon>Sordariomycetidae</taxon>
        <taxon>Sordariales</taxon>
        <taxon>Lasiosphaeriaceae</taxon>
        <taxon>Lasiosphaeria</taxon>
    </lineage>
</organism>
<dbReference type="AlphaFoldDB" id="A0AA40DVF9"/>
<dbReference type="InterPro" id="IPR056145">
    <property type="entry name" value="DUF7728"/>
</dbReference>
<evidence type="ECO:0000256" key="3">
    <source>
        <dbReference type="SAM" id="SignalP"/>
    </source>
</evidence>
<evidence type="ECO:0000313" key="5">
    <source>
        <dbReference type="EMBL" id="KAK0717080.1"/>
    </source>
</evidence>
<feature type="signal peptide" evidence="3">
    <location>
        <begin position="1"/>
        <end position="21"/>
    </location>
</feature>
<keyword evidence="2" id="KW-0812">Transmembrane</keyword>
<feature type="transmembrane region" description="Helical" evidence="2">
    <location>
        <begin position="312"/>
        <end position="341"/>
    </location>
</feature>
<dbReference type="GeneID" id="85321128"/>
<gene>
    <name evidence="5" type="ORF">B0T26DRAFT_646911</name>
</gene>
<keyword evidence="2" id="KW-1133">Transmembrane helix</keyword>
<accession>A0AA40DVF9</accession>
<feature type="region of interest" description="Disordered" evidence="1">
    <location>
        <begin position="123"/>
        <end position="142"/>
    </location>
</feature>
<evidence type="ECO:0000313" key="6">
    <source>
        <dbReference type="Proteomes" id="UP001172101"/>
    </source>
</evidence>
<evidence type="ECO:0000256" key="2">
    <source>
        <dbReference type="SAM" id="Phobius"/>
    </source>
</evidence>
<dbReference type="EMBL" id="JAUIRO010000004">
    <property type="protein sequence ID" value="KAK0717080.1"/>
    <property type="molecule type" value="Genomic_DNA"/>
</dbReference>
<dbReference type="PANTHER" id="PTHR40622">
    <property type="match status" value="1"/>
</dbReference>
<keyword evidence="3" id="KW-0732">Signal</keyword>
<protein>
    <recommendedName>
        <fullName evidence="4">DUF7728 domain-containing protein</fullName>
    </recommendedName>
</protein>
<comment type="caution">
    <text evidence="5">The sequence shown here is derived from an EMBL/GenBank/DDBJ whole genome shotgun (WGS) entry which is preliminary data.</text>
</comment>
<proteinExistence type="predicted"/>
<dbReference type="Proteomes" id="UP001172101">
    <property type="component" value="Unassembled WGS sequence"/>
</dbReference>
<feature type="chain" id="PRO_5041248512" description="DUF7728 domain-containing protein" evidence="3">
    <location>
        <begin position="22"/>
        <end position="403"/>
    </location>
</feature>
<reference evidence="5" key="1">
    <citation type="submission" date="2023-06" db="EMBL/GenBank/DDBJ databases">
        <title>Genome-scale phylogeny and comparative genomics of the fungal order Sordariales.</title>
        <authorList>
            <consortium name="Lawrence Berkeley National Laboratory"/>
            <person name="Hensen N."/>
            <person name="Bonometti L."/>
            <person name="Westerberg I."/>
            <person name="Brannstrom I.O."/>
            <person name="Guillou S."/>
            <person name="Cros-Aarteil S."/>
            <person name="Calhoun S."/>
            <person name="Haridas S."/>
            <person name="Kuo A."/>
            <person name="Mondo S."/>
            <person name="Pangilinan J."/>
            <person name="Riley R."/>
            <person name="LaButti K."/>
            <person name="Andreopoulos B."/>
            <person name="Lipzen A."/>
            <person name="Chen C."/>
            <person name="Yanf M."/>
            <person name="Daum C."/>
            <person name="Ng V."/>
            <person name="Clum A."/>
            <person name="Steindorff A."/>
            <person name="Ohm R."/>
            <person name="Martin F."/>
            <person name="Silar P."/>
            <person name="Natvig D."/>
            <person name="Lalanne C."/>
            <person name="Gautier V."/>
            <person name="Ament-velasquez S.L."/>
            <person name="Kruys A."/>
            <person name="Hutchinson M.I."/>
            <person name="Powell A.J."/>
            <person name="Barry K."/>
            <person name="Miller A.N."/>
            <person name="Grigoriev I.V."/>
            <person name="Debuchy R."/>
            <person name="Gladieux P."/>
            <person name="Thoren M.H."/>
            <person name="Johannesson H."/>
        </authorList>
    </citation>
    <scope>NUCLEOTIDE SEQUENCE</scope>
    <source>
        <strain evidence="5">SMH2392-1A</strain>
    </source>
</reference>
<evidence type="ECO:0000259" key="4">
    <source>
        <dbReference type="Pfam" id="PF24854"/>
    </source>
</evidence>
<keyword evidence="6" id="KW-1185">Reference proteome</keyword>
<evidence type="ECO:0000256" key="1">
    <source>
        <dbReference type="SAM" id="MobiDB-lite"/>
    </source>
</evidence>
<feature type="region of interest" description="Disordered" evidence="1">
    <location>
        <begin position="349"/>
        <end position="370"/>
    </location>
</feature>
<dbReference type="RefSeq" id="XP_060295873.1">
    <property type="nucleotide sequence ID" value="XM_060437858.1"/>
</dbReference>
<feature type="compositionally biased region" description="Basic residues" evidence="1">
    <location>
        <begin position="123"/>
        <end position="132"/>
    </location>
</feature>
<keyword evidence="2" id="KW-0472">Membrane</keyword>
<dbReference type="PANTHER" id="PTHR40622:SF1">
    <property type="match status" value="1"/>
</dbReference>
<feature type="domain" description="DUF7728" evidence="4">
    <location>
        <begin position="52"/>
        <end position="220"/>
    </location>
</feature>
<dbReference type="Pfam" id="PF24854">
    <property type="entry name" value="DUF7728"/>
    <property type="match status" value="1"/>
</dbReference>
<feature type="compositionally biased region" description="Basic residues" evidence="1">
    <location>
        <begin position="355"/>
        <end position="368"/>
    </location>
</feature>